<accession>A0A516IQ70</accession>
<protein>
    <submittedName>
        <fullName evidence="2">MarR family transcriptional regulator</fullName>
    </submittedName>
</protein>
<feature type="domain" description="HTH marR-type" evidence="1">
    <location>
        <begin position="1"/>
        <end position="137"/>
    </location>
</feature>
<evidence type="ECO:0000313" key="2">
    <source>
        <dbReference type="EMBL" id="QDP19037.1"/>
    </source>
</evidence>
<evidence type="ECO:0000259" key="1">
    <source>
        <dbReference type="PROSITE" id="PS50995"/>
    </source>
</evidence>
<dbReference type="SUPFAM" id="SSF46785">
    <property type="entry name" value="Winged helix' DNA-binding domain"/>
    <property type="match status" value="1"/>
</dbReference>
<proteinExistence type="predicted"/>
<gene>
    <name evidence="2" type="ORF">FMM02_03120</name>
</gene>
<dbReference type="InterPro" id="IPR039422">
    <property type="entry name" value="MarR/SlyA-like"/>
</dbReference>
<dbReference type="InterPro" id="IPR036390">
    <property type="entry name" value="WH_DNA-bd_sf"/>
</dbReference>
<keyword evidence="3" id="KW-1185">Reference proteome</keyword>
<dbReference type="Proteomes" id="UP000321857">
    <property type="component" value="Chromosome"/>
</dbReference>
<dbReference type="Gene3D" id="1.10.10.10">
    <property type="entry name" value="Winged helix-like DNA-binding domain superfamily/Winged helix DNA-binding domain"/>
    <property type="match status" value="1"/>
</dbReference>
<dbReference type="PANTHER" id="PTHR33164:SF43">
    <property type="entry name" value="HTH-TYPE TRANSCRIPTIONAL REPRESSOR YETL"/>
    <property type="match status" value="1"/>
</dbReference>
<dbReference type="EMBL" id="CP041659">
    <property type="protein sequence ID" value="QDP19037.1"/>
    <property type="molecule type" value="Genomic_DNA"/>
</dbReference>
<organism evidence="2 3">
    <name type="scientific">Sphingomonas xanthus</name>
    <dbReference type="NCBI Taxonomy" id="2594473"/>
    <lineage>
        <taxon>Bacteria</taxon>
        <taxon>Pseudomonadati</taxon>
        <taxon>Pseudomonadota</taxon>
        <taxon>Alphaproteobacteria</taxon>
        <taxon>Sphingomonadales</taxon>
        <taxon>Sphingomonadaceae</taxon>
        <taxon>Sphingomonas</taxon>
    </lineage>
</organism>
<dbReference type="RefSeq" id="WP_147493494.1">
    <property type="nucleotide sequence ID" value="NZ_CP041659.1"/>
</dbReference>
<evidence type="ECO:0000313" key="3">
    <source>
        <dbReference type="Proteomes" id="UP000321857"/>
    </source>
</evidence>
<dbReference type="PROSITE" id="PS50995">
    <property type="entry name" value="HTH_MARR_2"/>
    <property type="match status" value="1"/>
</dbReference>
<dbReference type="KEGG" id="sxa:FMM02_03120"/>
<name>A0A516IQ70_9SPHN</name>
<dbReference type="OrthoDB" id="582199at2"/>
<dbReference type="InterPro" id="IPR000835">
    <property type="entry name" value="HTH_MarR-typ"/>
</dbReference>
<dbReference type="SMART" id="SM00347">
    <property type="entry name" value="HTH_MARR"/>
    <property type="match status" value="1"/>
</dbReference>
<dbReference type="PRINTS" id="PR00598">
    <property type="entry name" value="HTHMARR"/>
</dbReference>
<reference evidence="2 3" key="1">
    <citation type="submission" date="2019-07" db="EMBL/GenBank/DDBJ databases">
        <title>Sphingomonas AE3 Genome sequencing and assembly.</title>
        <authorList>
            <person name="Kim H."/>
        </authorList>
    </citation>
    <scope>NUCLEOTIDE SEQUENCE [LARGE SCALE GENOMIC DNA]</scope>
    <source>
        <strain evidence="2 3">AE3</strain>
    </source>
</reference>
<dbReference type="Pfam" id="PF01047">
    <property type="entry name" value="MarR"/>
    <property type="match status" value="1"/>
</dbReference>
<dbReference type="AlphaFoldDB" id="A0A516IQ70"/>
<dbReference type="GO" id="GO:0006950">
    <property type="term" value="P:response to stress"/>
    <property type="evidence" value="ECO:0007669"/>
    <property type="project" value="TreeGrafter"/>
</dbReference>
<dbReference type="GO" id="GO:0003700">
    <property type="term" value="F:DNA-binding transcription factor activity"/>
    <property type="evidence" value="ECO:0007669"/>
    <property type="project" value="InterPro"/>
</dbReference>
<sequence>MEPHKLISVSKQFAWVYLRLQRLIDRNLSRHGASLAKIRLLAFLEDGSKRSTDIASFFGQAPRTVTQAIDALEAAGHLRRMPVPGDRRTKLLELTAEGRAMLGRAQPLYETILSRTMGALSEDELNKFADMLTKVEAAVDLIEPASK</sequence>
<dbReference type="PANTHER" id="PTHR33164">
    <property type="entry name" value="TRANSCRIPTIONAL REGULATOR, MARR FAMILY"/>
    <property type="match status" value="1"/>
</dbReference>
<dbReference type="InterPro" id="IPR036388">
    <property type="entry name" value="WH-like_DNA-bd_sf"/>
</dbReference>